<dbReference type="PANTHER" id="PTHR48277">
    <property type="entry name" value="MITOCHONDRIAL RIBOSOMAL PROTEIN S5"/>
    <property type="match status" value="1"/>
</dbReference>
<gene>
    <name evidence="8" type="primary">rps5</name>
</gene>
<sequence>MNVIRINLNYFFLIKKNFFILRTLVFLLIFFNLKIINNYILFKVIINFFKFLNYFFIIKFLFFFKNYIYLYNNIFNFLIFKNYLNLNFINRSKFKNNNLLVKTVKYKIIDIKKISKTSKNGKFKKFIVILVIGNYSGWFGIGIGKDLYLNEAFYKAYLKSFKNIYYLDIKKLEKCNKYNLIKYRKNKFLIKNIIKNYNIFAWNTLKFIFELWGFNNISLKLLGSKNKLNLIKTFIKKLWLQ</sequence>
<dbReference type="GO" id="GO:1990904">
    <property type="term" value="C:ribonucleoprotein complex"/>
    <property type="evidence" value="ECO:0007669"/>
    <property type="project" value="UniProtKB-UniRule"/>
</dbReference>
<keyword evidence="6" id="KW-0812">Transmembrane</keyword>
<dbReference type="InterPro" id="IPR005324">
    <property type="entry name" value="Ribosomal_uS5_C"/>
</dbReference>
<dbReference type="Gene3D" id="3.30.160.20">
    <property type="match status" value="1"/>
</dbReference>
<evidence type="ECO:0000256" key="1">
    <source>
        <dbReference type="ARBA" id="ARBA00008945"/>
    </source>
</evidence>
<dbReference type="AlphaFoldDB" id="A0A5C1H7T1"/>
<dbReference type="PROSITE" id="PS50881">
    <property type="entry name" value="S5_DSRBD"/>
    <property type="match status" value="1"/>
</dbReference>
<name>A0A5C1H7T1_9APIC</name>
<feature type="transmembrane region" description="Helical" evidence="6">
    <location>
        <begin position="126"/>
        <end position="144"/>
    </location>
</feature>
<evidence type="ECO:0000259" key="7">
    <source>
        <dbReference type="PROSITE" id="PS50881"/>
    </source>
</evidence>
<accession>A0A5C1H7T1</accession>
<dbReference type="PANTHER" id="PTHR48277:SF1">
    <property type="entry name" value="MITOCHONDRIAL RIBOSOMAL PROTEIN S5"/>
    <property type="match status" value="1"/>
</dbReference>
<evidence type="ECO:0000256" key="4">
    <source>
        <dbReference type="PROSITE-ProRule" id="PRU00268"/>
    </source>
</evidence>
<reference evidence="8" key="1">
    <citation type="journal article" date="2019" name="Genome Biol. Evol.">
        <title>Nephromyces represents a diverse and novel lineage of the Apicomplexa that has retained apicoplasts.</title>
        <authorList>
            <person name="Munoz-Gomez S.A."/>
            <person name="Durnin K."/>
            <person name="Eme L."/>
            <person name="Paight C."/>
            <person name="Lane C.E."/>
            <person name="Saffo M.B."/>
            <person name="Slamovits C.H."/>
        </authorList>
    </citation>
    <scope>NUCLEOTIDE SEQUENCE</scope>
    <source>
        <strain evidence="8">461</strain>
    </source>
</reference>
<dbReference type="GO" id="GO:0005840">
    <property type="term" value="C:ribosome"/>
    <property type="evidence" value="ECO:0007669"/>
    <property type="project" value="UniProtKB-KW"/>
</dbReference>
<dbReference type="Pfam" id="PF00333">
    <property type="entry name" value="Ribosomal_S5"/>
    <property type="match status" value="1"/>
</dbReference>
<keyword evidence="3 4" id="KW-0687">Ribonucleoprotein</keyword>
<dbReference type="GO" id="GO:0003735">
    <property type="term" value="F:structural constituent of ribosome"/>
    <property type="evidence" value="ECO:0007669"/>
    <property type="project" value="UniProtKB-UniRule"/>
</dbReference>
<keyword evidence="6" id="KW-1133">Transmembrane helix</keyword>
<keyword evidence="6" id="KW-0472">Membrane</keyword>
<dbReference type="GO" id="GO:0003723">
    <property type="term" value="F:RNA binding"/>
    <property type="evidence" value="ECO:0007669"/>
    <property type="project" value="InterPro"/>
</dbReference>
<evidence type="ECO:0000256" key="6">
    <source>
        <dbReference type="SAM" id="Phobius"/>
    </source>
</evidence>
<feature type="transmembrane region" description="Helical" evidence="6">
    <location>
        <begin position="68"/>
        <end position="86"/>
    </location>
</feature>
<evidence type="ECO:0000256" key="2">
    <source>
        <dbReference type="ARBA" id="ARBA00022980"/>
    </source>
</evidence>
<dbReference type="GO" id="GO:0006412">
    <property type="term" value="P:translation"/>
    <property type="evidence" value="ECO:0007669"/>
    <property type="project" value="InterPro"/>
</dbReference>
<dbReference type="InterPro" id="IPR000851">
    <property type="entry name" value="Ribosomal_uS5"/>
</dbReference>
<evidence type="ECO:0000313" key="8">
    <source>
        <dbReference type="EMBL" id="QEM01685.1"/>
    </source>
</evidence>
<evidence type="ECO:0000256" key="3">
    <source>
        <dbReference type="ARBA" id="ARBA00023274"/>
    </source>
</evidence>
<feature type="domain" description="S5 DRBM" evidence="7">
    <location>
        <begin position="104"/>
        <end position="167"/>
    </location>
</feature>
<proteinExistence type="inferred from homology"/>
<comment type="similarity">
    <text evidence="1 5">Belongs to the universal ribosomal protein uS5 family.</text>
</comment>
<protein>
    <submittedName>
        <fullName evidence="8">30S ribosomal protein S5</fullName>
    </submittedName>
</protein>
<keyword evidence="2 4" id="KW-0689">Ribosomal protein</keyword>
<dbReference type="EMBL" id="MK573203">
    <property type="protein sequence ID" value="QEM01685.1"/>
    <property type="molecule type" value="Genomic_DNA"/>
</dbReference>
<dbReference type="InterPro" id="IPR013810">
    <property type="entry name" value="Ribosomal_uS5_N"/>
</dbReference>
<feature type="transmembrane region" description="Helical" evidence="6">
    <location>
        <begin position="12"/>
        <end position="33"/>
    </location>
</feature>
<dbReference type="SUPFAM" id="SSF54768">
    <property type="entry name" value="dsRNA-binding domain-like"/>
    <property type="match status" value="1"/>
</dbReference>
<dbReference type="Pfam" id="PF03719">
    <property type="entry name" value="Ribosomal_S5_C"/>
    <property type="match status" value="1"/>
</dbReference>
<evidence type="ECO:0000256" key="5">
    <source>
        <dbReference type="RuleBase" id="RU003823"/>
    </source>
</evidence>
<organism evidence="8">
    <name type="scientific">Nephromyces sp. ex Molgula occidentalis</name>
    <dbReference type="NCBI Taxonomy" id="2544991"/>
    <lineage>
        <taxon>Eukaryota</taxon>
        <taxon>Sar</taxon>
        <taxon>Alveolata</taxon>
        <taxon>Apicomplexa</taxon>
        <taxon>Aconoidasida</taxon>
        <taxon>Nephromycida</taxon>
        <taxon>Nephromyces</taxon>
    </lineage>
</organism>